<dbReference type="AlphaFoldDB" id="A0A4W5LT71"/>
<name>A0A4W5LT71_9TELE</name>
<dbReference type="GO" id="GO:0005634">
    <property type="term" value="C:nucleus"/>
    <property type="evidence" value="ECO:0007669"/>
    <property type="project" value="TreeGrafter"/>
</dbReference>
<evidence type="ECO:0000256" key="7">
    <source>
        <dbReference type="RuleBase" id="RU363090"/>
    </source>
</evidence>
<evidence type="ECO:0000256" key="6">
    <source>
        <dbReference type="ARBA" id="ARBA00051963"/>
    </source>
</evidence>
<keyword evidence="10" id="KW-1185">Reference proteome</keyword>
<comment type="catalytic activity">
    <reaction evidence="6">
        <text>1D-myo-inositol 1,4,5-trisphosphate + ATP = 1D-myo-inositol 1,3,4,5-tetrakisphosphate + ADP + H(+)</text>
        <dbReference type="Rhea" id="RHEA:11020"/>
        <dbReference type="ChEBI" id="CHEBI:15378"/>
        <dbReference type="ChEBI" id="CHEBI:30616"/>
        <dbReference type="ChEBI" id="CHEBI:57895"/>
        <dbReference type="ChEBI" id="CHEBI:203600"/>
        <dbReference type="ChEBI" id="CHEBI:456216"/>
        <dbReference type="EC" id="2.7.1.127"/>
    </reaction>
    <physiologicalReaction direction="left-to-right" evidence="6">
        <dbReference type="Rhea" id="RHEA:11021"/>
    </physiologicalReaction>
</comment>
<evidence type="ECO:0000256" key="3">
    <source>
        <dbReference type="ARBA" id="ARBA00022741"/>
    </source>
</evidence>
<dbReference type="PANTHER" id="PTHR12400">
    <property type="entry name" value="INOSITOL POLYPHOSPHATE KINASE"/>
    <property type="match status" value="1"/>
</dbReference>
<reference evidence="10" key="1">
    <citation type="submission" date="2018-06" db="EMBL/GenBank/DDBJ databases">
        <title>Genome assembly of Danube salmon.</title>
        <authorList>
            <person name="Macqueen D.J."/>
            <person name="Gundappa M.K."/>
        </authorList>
    </citation>
    <scope>NUCLEOTIDE SEQUENCE [LARGE SCALE GENOMIC DNA]</scope>
</reference>
<accession>A0A4W5LT71</accession>
<protein>
    <recommendedName>
        <fullName evidence="7">Kinase</fullName>
        <ecNumber evidence="7">2.7.-.-</ecNumber>
    </recommendedName>
</protein>
<reference evidence="9" key="3">
    <citation type="submission" date="2025-09" db="UniProtKB">
        <authorList>
            <consortium name="Ensembl"/>
        </authorList>
    </citation>
    <scope>IDENTIFICATION</scope>
</reference>
<dbReference type="FunFam" id="3.30.470.160:FF:000001">
    <property type="entry name" value="Kinase"/>
    <property type="match status" value="1"/>
</dbReference>
<dbReference type="GO" id="GO:0000828">
    <property type="term" value="F:inositol hexakisphosphate kinase activity"/>
    <property type="evidence" value="ECO:0007669"/>
    <property type="project" value="TreeGrafter"/>
</dbReference>
<dbReference type="InterPro" id="IPR038286">
    <property type="entry name" value="IPK_sf"/>
</dbReference>
<keyword evidence="4 7" id="KW-0418">Kinase</keyword>
<evidence type="ECO:0000256" key="2">
    <source>
        <dbReference type="ARBA" id="ARBA00022679"/>
    </source>
</evidence>
<evidence type="ECO:0000256" key="5">
    <source>
        <dbReference type="ARBA" id="ARBA00022840"/>
    </source>
</evidence>
<evidence type="ECO:0000256" key="4">
    <source>
        <dbReference type="ARBA" id="ARBA00022777"/>
    </source>
</evidence>
<organism evidence="9 10">
    <name type="scientific">Hucho hucho</name>
    <name type="common">huchen</name>
    <dbReference type="NCBI Taxonomy" id="62062"/>
    <lineage>
        <taxon>Eukaryota</taxon>
        <taxon>Metazoa</taxon>
        <taxon>Chordata</taxon>
        <taxon>Craniata</taxon>
        <taxon>Vertebrata</taxon>
        <taxon>Euteleostomi</taxon>
        <taxon>Actinopterygii</taxon>
        <taxon>Neopterygii</taxon>
        <taxon>Teleostei</taxon>
        <taxon>Protacanthopterygii</taxon>
        <taxon>Salmoniformes</taxon>
        <taxon>Salmonidae</taxon>
        <taxon>Salmoninae</taxon>
        <taxon>Hucho</taxon>
    </lineage>
</organism>
<dbReference type="Ensembl" id="ENSHHUT00000029390.1">
    <property type="protein sequence ID" value="ENSHHUP00000028255.1"/>
    <property type="gene ID" value="ENSHHUG00000017970.1"/>
</dbReference>
<keyword evidence="5" id="KW-0067">ATP-binding</keyword>
<dbReference type="PANTHER" id="PTHR12400:SF106">
    <property type="entry name" value="INOSITOL-TRISPHOSPHATE 3-KINASE C"/>
    <property type="match status" value="1"/>
</dbReference>
<evidence type="ECO:0000256" key="8">
    <source>
        <dbReference type="SAM" id="MobiDB-lite"/>
    </source>
</evidence>
<keyword evidence="3" id="KW-0547">Nucleotide-binding</keyword>
<reference evidence="9" key="2">
    <citation type="submission" date="2025-08" db="UniProtKB">
        <authorList>
            <consortium name="Ensembl"/>
        </authorList>
    </citation>
    <scope>IDENTIFICATION</scope>
</reference>
<dbReference type="EC" id="2.7.-.-" evidence="7"/>
<dbReference type="InterPro" id="IPR005522">
    <property type="entry name" value="IPK"/>
</dbReference>
<dbReference type="GO" id="GO:0008440">
    <property type="term" value="F:inositol-1,4,5-trisphosphate 3-kinase activity"/>
    <property type="evidence" value="ECO:0007669"/>
    <property type="project" value="UniProtKB-EC"/>
</dbReference>
<evidence type="ECO:0000313" key="9">
    <source>
        <dbReference type="Ensembl" id="ENSHHUP00000028255.1"/>
    </source>
</evidence>
<dbReference type="STRING" id="62062.ENSHHUP00000028255"/>
<dbReference type="GO" id="GO:0005737">
    <property type="term" value="C:cytoplasm"/>
    <property type="evidence" value="ECO:0007669"/>
    <property type="project" value="TreeGrafter"/>
</dbReference>
<dbReference type="GeneTree" id="ENSGT00940000160033"/>
<evidence type="ECO:0000256" key="1">
    <source>
        <dbReference type="ARBA" id="ARBA00007374"/>
    </source>
</evidence>
<dbReference type="SUPFAM" id="SSF56104">
    <property type="entry name" value="SAICAR synthase-like"/>
    <property type="match status" value="1"/>
</dbReference>
<dbReference type="Gene3D" id="3.30.470.160">
    <property type="entry name" value="Inositol polyphosphate kinase"/>
    <property type="match status" value="1"/>
</dbReference>
<evidence type="ECO:0000313" key="10">
    <source>
        <dbReference type="Proteomes" id="UP000314982"/>
    </source>
</evidence>
<sequence length="456" mass="51055">MKCTVALFSFGLASKPRQQRNQVRLHSFTAKCPMSMGNMNLSYPNVSGVPVWSADSTKHTADFPSHCENAHENVPQLVVKCKTSPCRIELESIRVSGISVGSHPDEDSICSDSGFGGSPTSLILRKLSNASSSGLSPASSFEEYEDDRGFPDEVHRGVTWKKPGSTGTLPPLSVPPKKPQPWVQVVGHAGSFHAGHYGMLLKLYSEGEQQCLQRLMEDSLKPFVPGYHGVVQRAEQDYNMMDDLLTHFNSPAIMDCKMGTRTYLEEELTNARERPQPRQDMYEKMVEVDPEAPTAEEQALQAVLKTRYMQWRETLSSTTTLGFRIEGIKKADGVCNTNFKRTKSREEVMQALQDYVGCNALIVKGYLRRLKELRLVLETSDFFRTHEVVGSSLLFVHDSTGKTGVWMIDFGKTVPLPPPLTLDHRTPWEEGNREDGYLWGLDNLIDVLTDLLPQLN</sequence>
<keyword evidence="2 7" id="KW-0808">Transferase</keyword>
<feature type="region of interest" description="Disordered" evidence="8">
    <location>
        <begin position="156"/>
        <end position="176"/>
    </location>
</feature>
<dbReference type="GO" id="GO:0032958">
    <property type="term" value="P:inositol phosphate biosynthetic process"/>
    <property type="evidence" value="ECO:0007669"/>
    <property type="project" value="InterPro"/>
</dbReference>
<dbReference type="Proteomes" id="UP000314982">
    <property type="component" value="Unassembled WGS sequence"/>
</dbReference>
<dbReference type="GO" id="GO:0046854">
    <property type="term" value="P:phosphatidylinositol phosphate biosynthetic process"/>
    <property type="evidence" value="ECO:0007669"/>
    <property type="project" value="TreeGrafter"/>
</dbReference>
<dbReference type="Pfam" id="PF03770">
    <property type="entry name" value="IPK"/>
    <property type="match status" value="1"/>
</dbReference>
<comment type="similarity">
    <text evidence="1 7">Belongs to the inositol phosphokinase (IPK) family.</text>
</comment>
<dbReference type="GO" id="GO:0005524">
    <property type="term" value="F:ATP binding"/>
    <property type="evidence" value="ECO:0007669"/>
    <property type="project" value="UniProtKB-KW"/>
</dbReference>
<proteinExistence type="inferred from homology"/>